<evidence type="ECO:0008006" key="3">
    <source>
        <dbReference type="Google" id="ProtNLM"/>
    </source>
</evidence>
<reference evidence="2" key="1">
    <citation type="submission" date="2016-10" db="EMBL/GenBank/DDBJ databases">
        <authorList>
            <person name="Varghese N."/>
            <person name="Submissions S."/>
        </authorList>
    </citation>
    <scope>NUCLEOTIDE SEQUENCE [LARGE SCALE GENOMIC DNA]</scope>
    <source>
        <strain evidence="2">DSM 23515</strain>
    </source>
</reference>
<evidence type="ECO:0000313" key="1">
    <source>
        <dbReference type="EMBL" id="SFG19466.1"/>
    </source>
</evidence>
<keyword evidence="2" id="KW-1185">Reference proteome</keyword>
<evidence type="ECO:0000313" key="2">
    <source>
        <dbReference type="Proteomes" id="UP000199116"/>
    </source>
</evidence>
<dbReference type="RefSeq" id="WP_143083683.1">
    <property type="nucleotide sequence ID" value="NZ_FOOH01000036.1"/>
</dbReference>
<gene>
    <name evidence="1" type="ORF">SAMN04488033_13614</name>
</gene>
<dbReference type="Proteomes" id="UP000199116">
    <property type="component" value="Unassembled WGS sequence"/>
</dbReference>
<sequence length="474" mass="54716">MMKRIPILILLFTFIFQFGNAQEIELPLGKIVDSIPTADTTASNFAIYLPQNFNQKEQWPVIFVFDHEGRGRATTQLFRTVAEEQSYIIASSNLNLKQDSLKNNLDKVAPFINQVDGMLSIDRKQVYVAGLSAGGQLATALPFLYNNISGVLAVENAWINTEYLSINNKFMFSALACDSNNSMFVLEEIENYLDSKNFPTEINYYTCEEDVEWPDVDVIRNAVAGFTLNAMKEGKRTKDLNLVKSLFDAEVEYAEVLRRTRNYYQAFEKLKQIEDKYEDFDIDVDLRDQIRNIRRNKAFKEQRRDYRNVAASEEAKQEEYIYYMETDVVTSNFENVGWWAAQVEDLKKNEEKFSGPKQKMASRLQGFLDNLSKNYYDGYVNSQATPRSKVFVSVLRTIFDKEDPEAYLNIIKIAGHDGDHETALLYLEDLLKTGFDDMEALYEIEGILDLKLSEAYNDKIREYLGEAKYYKAEG</sequence>
<dbReference type="InterPro" id="IPR029058">
    <property type="entry name" value="AB_hydrolase_fold"/>
</dbReference>
<dbReference type="EMBL" id="FOOH01000036">
    <property type="protein sequence ID" value="SFG19466.1"/>
    <property type="molecule type" value="Genomic_DNA"/>
</dbReference>
<organism evidence="1 2">
    <name type="scientific">Salegentibacter agarivorans</name>
    <dbReference type="NCBI Taxonomy" id="345907"/>
    <lineage>
        <taxon>Bacteria</taxon>
        <taxon>Pseudomonadati</taxon>
        <taxon>Bacteroidota</taxon>
        <taxon>Flavobacteriia</taxon>
        <taxon>Flavobacteriales</taxon>
        <taxon>Flavobacteriaceae</taxon>
        <taxon>Salegentibacter</taxon>
    </lineage>
</organism>
<dbReference type="AlphaFoldDB" id="A0A1I2Q0V8"/>
<protein>
    <recommendedName>
        <fullName evidence="3">Alpha/beta hydrolase family protein</fullName>
    </recommendedName>
</protein>
<accession>A0A1I2Q0V8</accession>
<dbReference type="Gene3D" id="3.40.50.1820">
    <property type="entry name" value="alpha/beta hydrolase"/>
    <property type="match status" value="1"/>
</dbReference>
<name>A0A1I2Q0V8_9FLAO</name>
<proteinExistence type="predicted"/>
<dbReference type="SUPFAM" id="SSF53474">
    <property type="entry name" value="alpha/beta-Hydrolases"/>
    <property type="match status" value="1"/>
</dbReference>